<proteinExistence type="predicted"/>
<sequence>MSKHARKPGYVEFCGTWVSPIGKQIYEALVSGMSLRDVSDKFEISMGTASGYAERARKYGVLKRRTKRRIICAVSKLPGSEGQRYEFVGRRAVEAAGFDYGIAYYSCTREREFDGYAWFFK</sequence>
<name>A0A4Y5TXY3_9CAUD</name>
<keyword evidence="2" id="KW-1185">Reference proteome</keyword>
<accession>A0A4Y5TXY3</accession>
<gene>
    <name evidence="1" type="ORF">2D05_028</name>
</gene>
<dbReference type="EMBL" id="MK804891">
    <property type="protein sequence ID" value="QDB73859.1"/>
    <property type="molecule type" value="Genomic_DNA"/>
</dbReference>
<dbReference type="Proteomes" id="UP000318122">
    <property type="component" value="Segment"/>
</dbReference>
<evidence type="ECO:0000313" key="1">
    <source>
        <dbReference type="EMBL" id="QDB73859.1"/>
    </source>
</evidence>
<reference evidence="1 2" key="1">
    <citation type="submission" date="2019-04" db="EMBL/GenBank/DDBJ databases">
        <title>Nine Novel Phages from a Plateau Lake in Southwest China Provide Insights into Aeromonas Phage Diversity.</title>
        <authorList>
            <person name="Xiao W."/>
        </authorList>
    </citation>
    <scope>NUCLEOTIDE SEQUENCE [LARGE SCALE GENOMIC DNA]</scope>
</reference>
<protein>
    <submittedName>
        <fullName evidence="1">Uncharacterized protein</fullName>
    </submittedName>
</protein>
<organism evidence="1 2">
    <name type="scientific">Aeromonas phage 2_D05</name>
    <dbReference type="NCBI Taxonomy" id="2588098"/>
    <lineage>
        <taxon>Viruses</taxon>
        <taxon>Duplodnaviria</taxon>
        <taxon>Heunggongvirae</taxon>
        <taxon>Uroviricota</taxon>
        <taxon>Caudoviricetes</taxon>
        <taxon>Kunmingvirus</taxon>
        <taxon>Kunmingvirus kv2D05</taxon>
    </lineage>
</organism>
<evidence type="ECO:0000313" key="2">
    <source>
        <dbReference type="Proteomes" id="UP000318122"/>
    </source>
</evidence>